<name>A0A502FW98_9GAMM</name>
<dbReference type="Proteomes" id="UP000317663">
    <property type="component" value="Unassembled WGS sequence"/>
</dbReference>
<protein>
    <submittedName>
        <fullName evidence="2">N-acetyltransferase</fullName>
    </submittedName>
</protein>
<dbReference type="EMBL" id="RCZD01000020">
    <property type="protein sequence ID" value="TPG53709.1"/>
    <property type="molecule type" value="Genomic_DNA"/>
</dbReference>
<organism evidence="2 3">
    <name type="scientific">Ewingella americana</name>
    <dbReference type="NCBI Taxonomy" id="41202"/>
    <lineage>
        <taxon>Bacteria</taxon>
        <taxon>Pseudomonadati</taxon>
        <taxon>Pseudomonadota</taxon>
        <taxon>Gammaproteobacteria</taxon>
        <taxon>Enterobacterales</taxon>
        <taxon>Yersiniaceae</taxon>
        <taxon>Ewingella</taxon>
    </lineage>
</organism>
<keyword evidence="3" id="KW-1185">Reference proteome</keyword>
<dbReference type="InterPro" id="IPR000182">
    <property type="entry name" value="GNAT_dom"/>
</dbReference>
<evidence type="ECO:0000313" key="2">
    <source>
        <dbReference type="EMBL" id="TPG53709.1"/>
    </source>
</evidence>
<dbReference type="OrthoDB" id="9801656at2"/>
<dbReference type="InterPro" id="IPR016181">
    <property type="entry name" value="Acyl_CoA_acyltransferase"/>
</dbReference>
<dbReference type="RefSeq" id="WP_140475718.1">
    <property type="nucleotide sequence ID" value="NZ_RCZD01000020.1"/>
</dbReference>
<dbReference type="GO" id="GO:0016747">
    <property type="term" value="F:acyltransferase activity, transferring groups other than amino-acyl groups"/>
    <property type="evidence" value="ECO:0007669"/>
    <property type="project" value="InterPro"/>
</dbReference>
<dbReference type="Pfam" id="PF13302">
    <property type="entry name" value="Acetyltransf_3"/>
    <property type="match status" value="1"/>
</dbReference>
<proteinExistence type="predicted"/>
<comment type="caution">
    <text evidence="2">The sequence shown here is derived from an EMBL/GenBank/DDBJ whole genome shotgun (WGS) entry which is preliminary data.</text>
</comment>
<keyword evidence="2" id="KW-0808">Transferase</keyword>
<dbReference type="SUPFAM" id="SSF55729">
    <property type="entry name" value="Acyl-CoA N-acyltransferases (Nat)"/>
    <property type="match status" value="1"/>
</dbReference>
<accession>A0A502FW98</accession>
<evidence type="ECO:0000313" key="3">
    <source>
        <dbReference type="Proteomes" id="UP000317663"/>
    </source>
</evidence>
<dbReference type="Gene3D" id="3.40.630.30">
    <property type="match status" value="1"/>
</dbReference>
<sequence>MMKIETERLVIRHFEDKDAPGLLDYLSNPRVNCFMDEKLNSPEEAIIEAKRRSKNETQFAVCLKETDEIIGDLFADNSNTEDCDTYAVGWHFNEKYEGKGYARESARAFFSFLFNTKNARRIFAYVEDYNVRSQKLCQSLFMRQEACFMEFVCFRSTLSGEKEKYEDTYVYAILKKEWDQ</sequence>
<reference evidence="2 3" key="1">
    <citation type="journal article" date="2019" name="Environ. Microbiol.">
        <title>Species interactions and distinct microbial communities in high Arctic permafrost affected cryosols are associated with the CH4 and CO2 gas fluxes.</title>
        <authorList>
            <person name="Altshuler I."/>
            <person name="Hamel J."/>
            <person name="Turney S."/>
            <person name="Magnuson E."/>
            <person name="Levesque R."/>
            <person name="Greer C."/>
            <person name="Whyte L.G."/>
        </authorList>
    </citation>
    <scope>NUCLEOTIDE SEQUENCE [LARGE SCALE GENOMIC DNA]</scope>
    <source>
        <strain evidence="2 3">E4</strain>
    </source>
</reference>
<dbReference type="PANTHER" id="PTHR43792:SF1">
    <property type="entry name" value="N-ACETYLTRANSFERASE DOMAIN-CONTAINING PROTEIN"/>
    <property type="match status" value="1"/>
</dbReference>
<gene>
    <name evidence="2" type="ORF">EAH77_23860</name>
</gene>
<dbReference type="InterPro" id="IPR051531">
    <property type="entry name" value="N-acetyltransferase"/>
</dbReference>
<dbReference type="AlphaFoldDB" id="A0A502FW98"/>
<feature type="domain" description="N-acetyltransferase" evidence="1">
    <location>
        <begin position="8"/>
        <end position="140"/>
    </location>
</feature>
<dbReference type="PANTHER" id="PTHR43792">
    <property type="entry name" value="GNAT FAMILY, PUTATIVE (AFU_ORTHOLOGUE AFUA_3G00765)-RELATED-RELATED"/>
    <property type="match status" value="1"/>
</dbReference>
<evidence type="ECO:0000259" key="1">
    <source>
        <dbReference type="Pfam" id="PF13302"/>
    </source>
</evidence>